<dbReference type="Gene3D" id="1.25.40.10">
    <property type="entry name" value="Tetratricopeptide repeat domain"/>
    <property type="match status" value="1"/>
</dbReference>
<protein>
    <submittedName>
        <fullName evidence="1">Uncharacterized protein</fullName>
    </submittedName>
</protein>
<dbReference type="InterPro" id="IPR011990">
    <property type="entry name" value="TPR-like_helical_dom_sf"/>
</dbReference>
<name>A2YTG4_ORYSI</name>
<reference evidence="1 2" key="1">
    <citation type="journal article" date="2005" name="PLoS Biol.">
        <title>The genomes of Oryza sativa: a history of duplications.</title>
        <authorList>
            <person name="Yu J."/>
            <person name="Wang J."/>
            <person name="Lin W."/>
            <person name="Li S."/>
            <person name="Li H."/>
            <person name="Zhou J."/>
            <person name="Ni P."/>
            <person name="Dong W."/>
            <person name="Hu S."/>
            <person name="Zeng C."/>
            <person name="Zhang J."/>
            <person name="Zhang Y."/>
            <person name="Li R."/>
            <person name="Xu Z."/>
            <person name="Li S."/>
            <person name="Li X."/>
            <person name="Zheng H."/>
            <person name="Cong L."/>
            <person name="Lin L."/>
            <person name="Yin J."/>
            <person name="Geng J."/>
            <person name="Li G."/>
            <person name="Shi J."/>
            <person name="Liu J."/>
            <person name="Lv H."/>
            <person name="Li J."/>
            <person name="Wang J."/>
            <person name="Deng Y."/>
            <person name="Ran L."/>
            <person name="Shi X."/>
            <person name="Wang X."/>
            <person name="Wu Q."/>
            <person name="Li C."/>
            <person name="Ren X."/>
            <person name="Wang J."/>
            <person name="Wang X."/>
            <person name="Li D."/>
            <person name="Liu D."/>
            <person name="Zhang X."/>
            <person name="Ji Z."/>
            <person name="Zhao W."/>
            <person name="Sun Y."/>
            <person name="Zhang Z."/>
            <person name="Bao J."/>
            <person name="Han Y."/>
            <person name="Dong L."/>
            <person name="Ji J."/>
            <person name="Chen P."/>
            <person name="Wu S."/>
            <person name="Liu J."/>
            <person name="Xiao Y."/>
            <person name="Bu D."/>
            <person name="Tan J."/>
            <person name="Yang L."/>
            <person name="Ye C."/>
            <person name="Zhang J."/>
            <person name="Xu J."/>
            <person name="Zhou Y."/>
            <person name="Yu Y."/>
            <person name="Zhang B."/>
            <person name="Zhuang S."/>
            <person name="Wei H."/>
            <person name="Liu B."/>
            <person name="Lei M."/>
            <person name="Yu H."/>
            <person name="Li Y."/>
            <person name="Xu H."/>
            <person name="Wei S."/>
            <person name="He X."/>
            <person name="Fang L."/>
            <person name="Zhang Z."/>
            <person name="Zhang Y."/>
            <person name="Huang X."/>
            <person name="Su Z."/>
            <person name="Tong W."/>
            <person name="Li J."/>
            <person name="Tong Z."/>
            <person name="Li S."/>
            <person name="Ye J."/>
            <person name="Wang L."/>
            <person name="Fang L."/>
            <person name="Lei T."/>
            <person name="Chen C."/>
            <person name="Chen H."/>
            <person name="Xu Z."/>
            <person name="Li H."/>
            <person name="Huang H."/>
            <person name="Zhang F."/>
            <person name="Xu H."/>
            <person name="Li N."/>
            <person name="Zhao C."/>
            <person name="Li S."/>
            <person name="Dong L."/>
            <person name="Huang Y."/>
            <person name="Li L."/>
            <person name="Xi Y."/>
            <person name="Qi Q."/>
            <person name="Li W."/>
            <person name="Zhang B."/>
            <person name="Hu W."/>
            <person name="Zhang Y."/>
            <person name="Tian X."/>
            <person name="Jiao Y."/>
            <person name="Liang X."/>
            <person name="Jin J."/>
            <person name="Gao L."/>
            <person name="Zheng W."/>
            <person name="Hao B."/>
            <person name="Liu S."/>
            <person name="Wang W."/>
            <person name="Yuan L."/>
            <person name="Cao M."/>
            <person name="McDermott J."/>
            <person name="Samudrala R."/>
            <person name="Wang J."/>
            <person name="Wong G.K."/>
            <person name="Yang H."/>
        </authorList>
    </citation>
    <scope>NUCLEOTIDE SEQUENCE [LARGE SCALE GENOMIC DNA]</scope>
    <source>
        <strain evidence="2">cv. 93-11</strain>
    </source>
</reference>
<evidence type="ECO:0000313" key="1">
    <source>
        <dbReference type="EMBL" id="EAZ06375.1"/>
    </source>
</evidence>
<dbReference type="STRING" id="39946.A2YTG4"/>
<dbReference type="Proteomes" id="UP000007015">
    <property type="component" value="Chromosome 8"/>
</dbReference>
<sequence>MGDHEARGDDFEKKAEKKLSGWGIFGSKYEDAADLFDKGANSFKLAKNSDVIGFDPKIYADGGVLSVTVKTLFGNDAR</sequence>
<dbReference type="Gramene" id="BGIOSGA028374-TA">
    <property type="protein sequence ID" value="BGIOSGA028374-PA"/>
    <property type="gene ID" value="BGIOSGA028374"/>
</dbReference>
<dbReference type="EMBL" id="CM000133">
    <property type="protein sequence ID" value="EAZ06375.1"/>
    <property type="molecule type" value="Genomic_DNA"/>
</dbReference>
<keyword evidence="2" id="KW-1185">Reference proteome</keyword>
<evidence type="ECO:0000313" key="2">
    <source>
        <dbReference type="Proteomes" id="UP000007015"/>
    </source>
</evidence>
<dbReference type="Pfam" id="PF14938">
    <property type="entry name" value="SNAP"/>
    <property type="match status" value="1"/>
</dbReference>
<proteinExistence type="predicted"/>
<dbReference type="HOGENOM" id="CLU_2626354_0_0_1"/>
<accession>A2YTG4</accession>
<gene>
    <name evidence="1" type="ORF">OsI_28604</name>
</gene>
<dbReference type="AlphaFoldDB" id="A2YTG4"/>
<organism evidence="1 2">
    <name type="scientific">Oryza sativa subsp. indica</name>
    <name type="common">Rice</name>
    <dbReference type="NCBI Taxonomy" id="39946"/>
    <lineage>
        <taxon>Eukaryota</taxon>
        <taxon>Viridiplantae</taxon>
        <taxon>Streptophyta</taxon>
        <taxon>Embryophyta</taxon>
        <taxon>Tracheophyta</taxon>
        <taxon>Spermatophyta</taxon>
        <taxon>Magnoliopsida</taxon>
        <taxon>Liliopsida</taxon>
        <taxon>Poales</taxon>
        <taxon>Poaceae</taxon>
        <taxon>BOP clade</taxon>
        <taxon>Oryzoideae</taxon>
        <taxon>Oryzeae</taxon>
        <taxon>Oryzinae</taxon>
        <taxon>Oryza</taxon>
        <taxon>Oryza sativa</taxon>
    </lineage>
</organism>
<dbReference type="OMA" id="FKLAKNC"/>